<dbReference type="GO" id="GO:0009446">
    <property type="term" value="P:putrescine biosynthetic process"/>
    <property type="evidence" value="ECO:0007669"/>
    <property type="project" value="InterPro"/>
</dbReference>
<dbReference type="GO" id="GO:0047632">
    <property type="term" value="F:agmatine deiminase activity"/>
    <property type="evidence" value="ECO:0007669"/>
    <property type="project" value="TreeGrafter"/>
</dbReference>
<dbReference type="Gene3D" id="3.75.10.10">
    <property type="entry name" value="L-arginine/glycine Amidinotransferase, Chain A"/>
    <property type="match status" value="1"/>
</dbReference>
<dbReference type="Pfam" id="PF04371">
    <property type="entry name" value="PAD_porph"/>
    <property type="match status" value="1"/>
</dbReference>
<reference evidence="2 3" key="1">
    <citation type="submission" date="2018-05" db="EMBL/GenBank/DDBJ databases">
        <title>Rhodoferax soyangensis sp.nov., isolated from an oligotrophic freshwater lake.</title>
        <authorList>
            <person name="Park M."/>
        </authorList>
    </citation>
    <scope>NUCLEOTIDE SEQUENCE [LARGE SCALE GENOMIC DNA]</scope>
    <source>
        <strain evidence="2 3">IMCC26218</strain>
    </source>
</reference>
<evidence type="ECO:0000256" key="1">
    <source>
        <dbReference type="ARBA" id="ARBA00022801"/>
    </source>
</evidence>
<dbReference type="RefSeq" id="WP_117174686.1">
    <property type="nucleotide sequence ID" value="NZ_QFZK01000002.1"/>
</dbReference>
<dbReference type="PROSITE" id="PS51318">
    <property type="entry name" value="TAT"/>
    <property type="match status" value="1"/>
</dbReference>
<dbReference type="OrthoDB" id="9808013at2"/>
<gene>
    <name evidence="2" type="ORF">DIC66_05060</name>
</gene>
<evidence type="ECO:0000313" key="3">
    <source>
        <dbReference type="Proteomes" id="UP000260665"/>
    </source>
</evidence>
<dbReference type="PANTHER" id="PTHR31377">
    <property type="entry name" value="AGMATINE DEIMINASE-RELATED"/>
    <property type="match status" value="1"/>
</dbReference>
<accession>A0A3E1RFT0</accession>
<name>A0A3E1RFT0_9BURK</name>
<keyword evidence="1" id="KW-0378">Hydrolase</keyword>
<sequence>MGTRRTLLTKTGACVGASVLSWASPGHSQAQIPWRMPDEGEPHLRTWMAFGASADIWGQALLPAVQRDLAELARTIARYEPVSMLVRHAERATAEKLLAGAPIRLIEAALDDLWIRDTGPSFVVNPSRPGERGALQLNFNGWGNKQAHAQDARVAALISGHAGVPLLHTPLVLEGGSLEVDGQGTAIISESCVLNPNRNPGLGKEAVEAELKRLLGLTRIIWLPGIRGRDITDGHTDFYARFARPGVVVAGYDPDPQSYDHAVTQAHLQILRKARDARGLQLEVAVLQAPQALGPKAQGANFAAGYIGFYLCNGAVISQKFGDDKADQAARHLLQQVFAGRVVEQLRMDAIAAGGGSVHCATQQEPRASAAA</sequence>
<dbReference type="GO" id="GO:0004668">
    <property type="term" value="F:protein-arginine deiminase activity"/>
    <property type="evidence" value="ECO:0007669"/>
    <property type="project" value="InterPro"/>
</dbReference>
<keyword evidence="3" id="KW-1185">Reference proteome</keyword>
<protein>
    <submittedName>
        <fullName evidence="2">Agmatine deiminase</fullName>
    </submittedName>
</protein>
<organism evidence="2 3">
    <name type="scientific">Rhodoferax lacus</name>
    <dbReference type="NCBI Taxonomy" id="2184758"/>
    <lineage>
        <taxon>Bacteria</taxon>
        <taxon>Pseudomonadati</taxon>
        <taxon>Pseudomonadota</taxon>
        <taxon>Betaproteobacteria</taxon>
        <taxon>Burkholderiales</taxon>
        <taxon>Comamonadaceae</taxon>
        <taxon>Rhodoferax</taxon>
    </lineage>
</organism>
<evidence type="ECO:0000313" key="2">
    <source>
        <dbReference type="EMBL" id="RFO98091.1"/>
    </source>
</evidence>
<dbReference type="SUPFAM" id="SSF55909">
    <property type="entry name" value="Pentein"/>
    <property type="match status" value="1"/>
</dbReference>
<dbReference type="Proteomes" id="UP000260665">
    <property type="component" value="Unassembled WGS sequence"/>
</dbReference>
<dbReference type="AlphaFoldDB" id="A0A3E1RFT0"/>
<dbReference type="PANTHER" id="PTHR31377:SF0">
    <property type="entry name" value="AGMATINE DEIMINASE-RELATED"/>
    <property type="match status" value="1"/>
</dbReference>
<dbReference type="InterPro" id="IPR006311">
    <property type="entry name" value="TAT_signal"/>
</dbReference>
<proteinExistence type="predicted"/>
<comment type="caution">
    <text evidence="2">The sequence shown here is derived from an EMBL/GenBank/DDBJ whole genome shotgun (WGS) entry which is preliminary data.</text>
</comment>
<dbReference type="EMBL" id="QFZK01000002">
    <property type="protein sequence ID" value="RFO98091.1"/>
    <property type="molecule type" value="Genomic_DNA"/>
</dbReference>
<dbReference type="InterPro" id="IPR007466">
    <property type="entry name" value="Peptidyl-Arg-deiminase_porph"/>
</dbReference>